<name>A0A9D4DRN3_DREPO</name>
<organism evidence="2 3">
    <name type="scientific">Dreissena polymorpha</name>
    <name type="common">Zebra mussel</name>
    <name type="synonym">Mytilus polymorpha</name>
    <dbReference type="NCBI Taxonomy" id="45954"/>
    <lineage>
        <taxon>Eukaryota</taxon>
        <taxon>Metazoa</taxon>
        <taxon>Spiralia</taxon>
        <taxon>Lophotrochozoa</taxon>
        <taxon>Mollusca</taxon>
        <taxon>Bivalvia</taxon>
        <taxon>Autobranchia</taxon>
        <taxon>Heteroconchia</taxon>
        <taxon>Euheterodonta</taxon>
        <taxon>Imparidentia</taxon>
        <taxon>Neoheterodontei</taxon>
        <taxon>Myida</taxon>
        <taxon>Dreissenoidea</taxon>
        <taxon>Dreissenidae</taxon>
        <taxon>Dreissena</taxon>
    </lineage>
</organism>
<keyword evidence="3" id="KW-1185">Reference proteome</keyword>
<dbReference type="AlphaFoldDB" id="A0A9D4DRN3"/>
<sequence>MHERNGGEIAEESSDGIDNKETATSVFLNNDPVSPNSMSVDVSESSPCTNVPDAQSVNANANDYKTIYETGKVIQSPEQKIGEGSSGASDVLCDIAEAIFVERFFDASLDEITLDDISDDVTKKRPQQTKGDVGHQKYCSTKETKKFLLRDLLIFLPCFCTCLRRQSIQE</sequence>
<evidence type="ECO:0000256" key="1">
    <source>
        <dbReference type="SAM" id="MobiDB-lite"/>
    </source>
</evidence>
<comment type="caution">
    <text evidence="2">The sequence shown here is derived from an EMBL/GenBank/DDBJ whole genome shotgun (WGS) entry which is preliminary data.</text>
</comment>
<feature type="compositionally biased region" description="Polar residues" evidence="1">
    <location>
        <begin position="22"/>
        <end position="56"/>
    </location>
</feature>
<protein>
    <submittedName>
        <fullName evidence="2">Uncharacterized protein</fullName>
    </submittedName>
</protein>
<evidence type="ECO:0000313" key="2">
    <source>
        <dbReference type="EMBL" id="KAH3753988.1"/>
    </source>
</evidence>
<dbReference type="EMBL" id="JAIWYP010000010">
    <property type="protein sequence ID" value="KAH3753988.1"/>
    <property type="molecule type" value="Genomic_DNA"/>
</dbReference>
<feature type="region of interest" description="Disordered" evidence="1">
    <location>
        <begin position="1"/>
        <end position="56"/>
    </location>
</feature>
<reference evidence="2" key="1">
    <citation type="journal article" date="2019" name="bioRxiv">
        <title>The Genome of the Zebra Mussel, Dreissena polymorpha: A Resource for Invasive Species Research.</title>
        <authorList>
            <person name="McCartney M.A."/>
            <person name="Auch B."/>
            <person name="Kono T."/>
            <person name="Mallez S."/>
            <person name="Zhang Y."/>
            <person name="Obille A."/>
            <person name="Becker A."/>
            <person name="Abrahante J.E."/>
            <person name="Garbe J."/>
            <person name="Badalamenti J.P."/>
            <person name="Herman A."/>
            <person name="Mangelson H."/>
            <person name="Liachko I."/>
            <person name="Sullivan S."/>
            <person name="Sone E.D."/>
            <person name="Koren S."/>
            <person name="Silverstein K.A.T."/>
            <person name="Beckman K.B."/>
            <person name="Gohl D.M."/>
        </authorList>
    </citation>
    <scope>NUCLEOTIDE SEQUENCE</scope>
    <source>
        <strain evidence="2">Duluth1</strain>
        <tissue evidence="2">Whole animal</tissue>
    </source>
</reference>
<gene>
    <name evidence="2" type="ORF">DPMN_188645</name>
</gene>
<evidence type="ECO:0000313" key="3">
    <source>
        <dbReference type="Proteomes" id="UP000828390"/>
    </source>
</evidence>
<proteinExistence type="predicted"/>
<reference evidence="2" key="2">
    <citation type="submission" date="2020-11" db="EMBL/GenBank/DDBJ databases">
        <authorList>
            <person name="McCartney M.A."/>
            <person name="Auch B."/>
            <person name="Kono T."/>
            <person name="Mallez S."/>
            <person name="Becker A."/>
            <person name="Gohl D.M."/>
            <person name="Silverstein K.A.T."/>
            <person name="Koren S."/>
            <person name="Bechman K.B."/>
            <person name="Herman A."/>
            <person name="Abrahante J.E."/>
            <person name="Garbe J."/>
        </authorList>
    </citation>
    <scope>NUCLEOTIDE SEQUENCE</scope>
    <source>
        <strain evidence="2">Duluth1</strain>
        <tissue evidence="2">Whole animal</tissue>
    </source>
</reference>
<dbReference type="Proteomes" id="UP000828390">
    <property type="component" value="Unassembled WGS sequence"/>
</dbReference>
<accession>A0A9D4DRN3</accession>